<accession>A0A7J7LTK2</accession>
<evidence type="ECO:0000313" key="2">
    <source>
        <dbReference type="Proteomes" id="UP000541444"/>
    </source>
</evidence>
<gene>
    <name evidence="1" type="ORF">GIB67_028857</name>
</gene>
<keyword evidence="2" id="KW-1185">Reference proteome</keyword>
<dbReference type="Proteomes" id="UP000541444">
    <property type="component" value="Unassembled WGS sequence"/>
</dbReference>
<protein>
    <submittedName>
        <fullName evidence="1">Uncharacterized protein</fullName>
    </submittedName>
</protein>
<evidence type="ECO:0000313" key="1">
    <source>
        <dbReference type="EMBL" id="KAF6145862.1"/>
    </source>
</evidence>
<dbReference type="OrthoDB" id="1845870at2759"/>
<comment type="caution">
    <text evidence="1">The sequence shown here is derived from an EMBL/GenBank/DDBJ whole genome shotgun (WGS) entry which is preliminary data.</text>
</comment>
<name>A0A7J7LTK2_9MAGN</name>
<dbReference type="EMBL" id="JACGCM010002027">
    <property type="protein sequence ID" value="KAF6145862.1"/>
    <property type="molecule type" value="Genomic_DNA"/>
</dbReference>
<dbReference type="AlphaFoldDB" id="A0A7J7LTK2"/>
<dbReference type="PROSITE" id="PS51257">
    <property type="entry name" value="PROKAR_LIPOPROTEIN"/>
    <property type="match status" value="1"/>
</dbReference>
<organism evidence="1 2">
    <name type="scientific">Kingdonia uniflora</name>
    <dbReference type="NCBI Taxonomy" id="39325"/>
    <lineage>
        <taxon>Eukaryota</taxon>
        <taxon>Viridiplantae</taxon>
        <taxon>Streptophyta</taxon>
        <taxon>Embryophyta</taxon>
        <taxon>Tracheophyta</taxon>
        <taxon>Spermatophyta</taxon>
        <taxon>Magnoliopsida</taxon>
        <taxon>Ranunculales</taxon>
        <taxon>Circaeasteraceae</taxon>
        <taxon>Kingdonia</taxon>
    </lineage>
</organism>
<proteinExistence type="predicted"/>
<reference evidence="1 2" key="1">
    <citation type="journal article" date="2020" name="IScience">
        <title>Genome Sequencing of the Endangered Kingdonia uniflora (Circaeasteraceae, Ranunculales) Reveals Potential Mechanisms of Evolutionary Specialization.</title>
        <authorList>
            <person name="Sun Y."/>
            <person name="Deng T."/>
            <person name="Zhang A."/>
            <person name="Moore M.J."/>
            <person name="Landis J.B."/>
            <person name="Lin N."/>
            <person name="Zhang H."/>
            <person name="Zhang X."/>
            <person name="Huang J."/>
            <person name="Zhang X."/>
            <person name="Sun H."/>
            <person name="Wang H."/>
        </authorList>
    </citation>
    <scope>NUCLEOTIDE SEQUENCE [LARGE SCALE GENOMIC DNA]</scope>
    <source>
        <strain evidence="1">TB1705</strain>
        <tissue evidence="1">Leaf</tissue>
    </source>
</reference>
<sequence length="124" mass="13293">MMKIEEALLMSHFGLSSCQRMHFLNLSGFTGSSKSSLCAPLKLGGARLEAGEGLEEVCGISTHSSAIVQALCKERKTLGAGKLTDQVLKLFMATGNIEILSLTQALNIQQIITPVLPTRCSEKL</sequence>